<evidence type="ECO:0000256" key="4">
    <source>
        <dbReference type="ARBA" id="ARBA00023136"/>
    </source>
</evidence>
<evidence type="ECO:0000256" key="1">
    <source>
        <dbReference type="ARBA" id="ARBA00004141"/>
    </source>
</evidence>
<dbReference type="RefSeq" id="XP_001744728.1">
    <property type="nucleotide sequence ID" value="XM_001744676.1"/>
</dbReference>
<feature type="transmembrane region" description="Helical" evidence="5">
    <location>
        <begin position="46"/>
        <end position="66"/>
    </location>
</feature>
<evidence type="ECO:0000313" key="7">
    <source>
        <dbReference type="Proteomes" id="UP000001357"/>
    </source>
</evidence>
<evidence type="ECO:0000256" key="3">
    <source>
        <dbReference type="ARBA" id="ARBA00022989"/>
    </source>
</evidence>
<dbReference type="InParanoid" id="A9UVZ5"/>
<organism evidence="6 7">
    <name type="scientific">Monosiga brevicollis</name>
    <name type="common">Choanoflagellate</name>
    <dbReference type="NCBI Taxonomy" id="81824"/>
    <lineage>
        <taxon>Eukaryota</taxon>
        <taxon>Choanoflagellata</taxon>
        <taxon>Craspedida</taxon>
        <taxon>Salpingoecidae</taxon>
        <taxon>Monosiga</taxon>
    </lineage>
</organism>
<dbReference type="AlphaFoldDB" id="A9UVZ5"/>
<keyword evidence="3 5" id="KW-1133">Transmembrane helix</keyword>
<sequence>MDMDDDMGMPSNGFCSGSGMVMNDGFGRAPSFCPIFLFHNVVIDTAGKYAIALIGTFCMGLFNELFRWYRNRLEAQESTRPILQDLCVALSYGIHMLNAYFLMLLVMLYESLFFVMIILGLATGSFVVRQLQRHVRKVGAYQDLDGRKPSALTPIVQTPSGTSPCCGGN</sequence>
<comment type="subcellular location">
    <subcellularLocation>
        <location evidence="1 5">Membrane</location>
        <topology evidence="1 5">Multi-pass membrane protein</topology>
    </subcellularLocation>
</comment>
<reference evidence="6 7" key="1">
    <citation type="journal article" date="2008" name="Nature">
        <title>The genome of the choanoflagellate Monosiga brevicollis and the origin of metazoans.</title>
        <authorList>
            <consortium name="JGI Sequencing"/>
            <person name="King N."/>
            <person name="Westbrook M.J."/>
            <person name="Young S.L."/>
            <person name="Kuo A."/>
            <person name="Abedin M."/>
            <person name="Chapman J."/>
            <person name="Fairclough S."/>
            <person name="Hellsten U."/>
            <person name="Isogai Y."/>
            <person name="Letunic I."/>
            <person name="Marr M."/>
            <person name="Pincus D."/>
            <person name="Putnam N."/>
            <person name="Rokas A."/>
            <person name="Wright K.J."/>
            <person name="Zuzow R."/>
            <person name="Dirks W."/>
            <person name="Good M."/>
            <person name="Goodstein D."/>
            <person name="Lemons D."/>
            <person name="Li W."/>
            <person name="Lyons J.B."/>
            <person name="Morris A."/>
            <person name="Nichols S."/>
            <person name="Richter D.J."/>
            <person name="Salamov A."/>
            <person name="Bork P."/>
            <person name="Lim W.A."/>
            <person name="Manning G."/>
            <person name="Miller W.T."/>
            <person name="McGinnis W."/>
            <person name="Shapiro H."/>
            <person name="Tjian R."/>
            <person name="Grigoriev I.V."/>
            <person name="Rokhsar D."/>
        </authorList>
    </citation>
    <scope>NUCLEOTIDE SEQUENCE [LARGE SCALE GENOMIC DNA]</scope>
    <source>
        <strain evidence="7">MX1 / ATCC 50154</strain>
    </source>
</reference>
<feature type="transmembrane region" description="Helical" evidence="5">
    <location>
        <begin position="112"/>
        <end position="128"/>
    </location>
</feature>
<dbReference type="InterPro" id="IPR007274">
    <property type="entry name" value="Cop_transporter"/>
</dbReference>
<dbReference type="KEGG" id="mbr:MONBRDRAFT_36548"/>
<dbReference type="Proteomes" id="UP000001357">
    <property type="component" value="Unassembled WGS sequence"/>
</dbReference>
<protein>
    <recommendedName>
        <fullName evidence="5">Copper transport protein</fullName>
    </recommendedName>
</protein>
<comment type="similarity">
    <text evidence="5">Belongs to the copper transporter (Ctr) (TC 1.A.56) family. SLC31A subfamily.</text>
</comment>
<name>A9UVZ5_MONBE</name>
<keyword evidence="2 5" id="KW-0812">Transmembrane</keyword>
<proteinExistence type="inferred from homology"/>
<keyword evidence="5" id="KW-0813">Transport</keyword>
<evidence type="ECO:0000313" key="6">
    <source>
        <dbReference type="EMBL" id="EDQ90677.1"/>
    </source>
</evidence>
<dbReference type="EMBL" id="CH991547">
    <property type="protein sequence ID" value="EDQ90677.1"/>
    <property type="molecule type" value="Genomic_DNA"/>
</dbReference>
<accession>A9UVZ5</accession>
<evidence type="ECO:0000256" key="5">
    <source>
        <dbReference type="RuleBase" id="RU367022"/>
    </source>
</evidence>
<feature type="transmembrane region" description="Helical" evidence="5">
    <location>
        <begin position="86"/>
        <end position="106"/>
    </location>
</feature>
<keyword evidence="7" id="KW-1185">Reference proteome</keyword>
<dbReference type="PANTHER" id="PTHR12483">
    <property type="entry name" value="SOLUTE CARRIER FAMILY 31 COPPER TRANSPORTERS"/>
    <property type="match status" value="1"/>
</dbReference>
<dbReference type="GO" id="GO:0005375">
    <property type="term" value="F:copper ion transmembrane transporter activity"/>
    <property type="evidence" value="ECO:0000318"/>
    <property type="project" value="GO_Central"/>
</dbReference>
<dbReference type="GeneID" id="5889923"/>
<keyword evidence="5" id="KW-0187">Copper transport</keyword>
<keyword evidence="4 5" id="KW-0472">Membrane</keyword>
<dbReference type="PANTHER" id="PTHR12483:SF27">
    <property type="entry name" value="COPPER TRANSPORT PROTEIN CTR1"/>
    <property type="match status" value="1"/>
</dbReference>
<evidence type="ECO:0000256" key="2">
    <source>
        <dbReference type="ARBA" id="ARBA00022692"/>
    </source>
</evidence>
<dbReference type="eggNOG" id="ENOG502SB2P">
    <property type="taxonomic scope" value="Eukaryota"/>
</dbReference>
<dbReference type="Pfam" id="PF04145">
    <property type="entry name" value="Ctr"/>
    <property type="match status" value="2"/>
</dbReference>
<keyword evidence="5" id="KW-0406">Ion transport</keyword>
<dbReference type="OMA" id="RWRERTC"/>
<keyword evidence="5" id="KW-0186">Copper</keyword>
<gene>
    <name evidence="6" type="ORF">MONBRDRAFT_36548</name>
</gene>
<dbReference type="GO" id="GO:0005886">
    <property type="term" value="C:plasma membrane"/>
    <property type="evidence" value="ECO:0000318"/>
    <property type="project" value="GO_Central"/>
</dbReference>